<protein>
    <submittedName>
        <fullName evidence="3">Uncharacterized protein</fullName>
    </submittedName>
</protein>
<proteinExistence type="predicted"/>
<keyword evidence="2" id="KW-1133">Transmembrane helix</keyword>
<sequence length="354" mass="40310">MFEWFRGIIRGLRRIFGHRGSTATPSIVCERCHHRQSPQTTHNAVLASLMTLNAYLLAIFNDLKTQYWTIRTGGVNVVTCLLIGGTTLGFLGFSSWIIFIFLPWALGLWDLWWCVWGTLERIVNSFDENYDQLQGQGEWEEIRAKPDTSSKCAESCSFFDSPLNYEDEELSLKIFLKSILPSDTRLSNMVSPHAKVHEWLMKSPDPPRQARERTVASPRSLPKPCLQYTPPRHEASLQSSSMVCKAVTSKAVSENSLDTHQRDIVVKDDKDERGHPLEIIDENQGDQVEEEGHGDDWVHLDCLPSTSIWEDAMILFLCTVHWLTVMALVCFLAGLIIVWTTGYKLGLRTHSQKM</sequence>
<keyword evidence="2" id="KW-0812">Transmembrane</keyword>
<feature type="transmembrane region" description="Helical" evidence="2">
    <location>
        <begin position="75"/>
        <end position="102"/>
    </location>
</feature>
<feature type="region of interest" description="Disordered" evidence="1">
    <location>
        <begin position="202"/>
        <end position="225"/>
    </location>
</feature>
<dbReference type="HOGENOM" id="CLU_783412_0_0_1"/>
<feature type="transmembrane region" description="Helical" evidence="2">
    <location>
        <begin position="313"/>
        <end position="339"/>
    </location>
</feature>
<dbReference type="AlphaFoldDB" id="A0A093VDD3"/>
<evidence type="ECO:0000256" key="1">
    <source>
        <dbReference type="SAM" id="MobiDB-lite"/>
    </source>
</evidence>
<dbReference type="EMBL" id="JPOX01000007">
    <property type="protein sequence ID" value="KFX50517.1"/>
    <property type="molecule type" value="Genomic_DNA"/>
</dbReference>
<reference evidence="3" key="1">
    <citation type="journal article" date="2014" name="PLoS Genet.">
        <title>Signature Gene Expression Reveals Novel Clues to the Molecular Mechanisms of Dimorphic Transition in Penicillium marneffei.</title>
        <authorList>
            <person name="Yang E."/>
            <person name="Wang G."/>
            <person name="Cai J."/>
            <person name="Woo P.C."/>
            <person name="Lau S.K."/>
            <person name="Yuen K.-Y."/>
            <person name="Chow W.-N."/>
            <person name="Lin X."/>
        </authorList>
    </citation>
    <scope>NUCLEOTIDE SEQUENCE [LARGE SCALE GENOMIC DNA]</scope>
    <source>
        <strain evidence="3">PM1</strain>
    </source>
</reference>
<keyword evidence="2" id="KW-0472">Membrane</keyword>
<organism evidence="3">
    <name type="scientific">Talaromyces marneffei PM1</name>
    <dbReference type="NCBI Taxonomy" id="1077442"/>
    <lineage>
        <taxon>Eukaryota</taxon>
        <taxon>Fungi</taxon>
        <taxon>Dikarya</taxon>
        <taxon>Ascomycota</taxon>
        <taxon>Pezizomycotina</taxon>
        <taxon>Eurotiomycetes</taxon>
        <taxon>Eurotiomycetidae</taxon>
        <taxon>Eurotiales</taxon>
        <taxon>Trichocomaceae</taxon>
        <taxon>Talaromyces</taxon>
        <taxon>Talaromyces sect. Talaromyces</taxon>
    </lineage>
</organism>
<accession>A0A093VDD3</accession>
<name>A0A093VDD3_TALMA</name>
<evidence type="ECO:0000313" key="3">
    <source>
        <dbReference type="EMBL" id="KFX50517.1"/>
    </source>
</evidence>
<gene>
    <name evidence="3" type="ORF">GQ26_0072180</name>
</gene>
<comment type="caution">
    <text evidence="3">The sequence shown here is derived from an EMBL/GenBank/DDBJ whole genome shotgun (WGS) entry which is preliminary data.</text>
</comment>
<evidence type="ECO:0000256" key="2">
    <source>
        <dbReference type="SAM" id="Phobius"/>
    </source>
</evidence>